<keyword evidence="3" id="KW-0813">Transport</keyword>
<comment type="caution">
    <text evidence="11">The sequence shown here is derived from an EMBL/GenBank/DDBJ whole genome shotgun (WGS) entry which is preliminary data.</text>
</comment>
<sequence length="819" mass="90580">MQDLTNRRSNEFASPTPGQKQHHKRLYTFVVAKFEDTRLVWQSTACIANPLVDRDDACVKNTSWIRMSFNPQKADDFGSYSLGVYRLQGKFHGVAEFCACHTAPWQPGDWGAITFNVLSQTFSQYYYERPVKKIVWDTDDEYATRARATTESFLVNTHLWNQDLLLVWRSDYETGMQILHPIGGVLSRRHQHPRFRVTQNGPAGSETANITCHDEFPTGPLYQSDGCVFVPTTVGIWASGYAPYDVGHGARVTRIDVISGEPLSLRRETDSPTSPSSAITMPTSTNEREPLVARHDADRASIFSSSYASSVSEDDGRRWRKKKRTVRLISFVTANLCALSGGSIVVFSLYAPLFQSRLHYTQFQVNAVAIAGSIALYLPISILGYICDRVGITPLALLSAVFFGAGYALAAGVYQKLDLQYHDGNVLDADGAWSLPLMMLAFVCIGLATCSIYMAAVSSCAKNFGKGKYRGLALAMPITSFGLSPMWLSQVGNSRLFTERRPDGSLGDLDVFRFFVFLGTLNCAMAFIGIFTLKIVDEQDLIDEAIEELEHSGLLDGSSLLGRSMSYGTADPADEEDTALLEQSKDDDAAWKKNWVLNAETRQFLTDRTMWPFALAFLFMVGPGEAFINNLGTVIGTLSPPTSEGFGSPHLGCYARVHLWRHEHNVPDSHWHYHRYLGPISADAACTSSSSPARHCEANHAERFWMVSGLVGAGYGAIFSLTPLIVTIIWGVENFSTNFGIIATLPALGSTFWGLVYSAVYQQGANQSSQGEERDLFCHGKHCYSSTFWAESLTVWAGCALLLWAWKGPGGWKQRGIVI</sequence>
<keyword evidence="12" id="KW-1185">Reference proteome</keyword>
<evidence type="ECO:0000256" key="4">
    <source>
        <dbReference type="ARBA" id="ARBA00022554"/>
    </source>
</evidence>
<dbReference type="OrthoDB" id="199930at2759"/>
<name>A0A9P5LC04_9HYPO</name>
<keyword evidence="5 10" id="KW-0812">Transmembrane</keyword>
<dbReference type="Proteomes" id="UP000722485">
    <property type="component" value="Unassembled WGS sequence"/>
</dbReference>
<dbReference type="SUPFAM" id="SSF103473">
    <property type="entry name" value="MFS general substrate transporter"/>
    <property type="match status" value="1"/>
</dbReference>
<feature type="region of interest" description="Disordered" evidence="9">
    <location>
        <begin position="264"/>
        <end position="283"/>
    </location>
</feature>
<feature type="transmembrane region" description="Helical" evidence="10">
    <location>
        <begin position="435"/>
        <end position="457"/>
    </location>
</feature>
<feature type="transmembrane region" description="Helical" evidence="10">
    <location>
        <begin position="328"/>
        <end position="351"/>
    </location>
</feature>
<protein>
    <recommendedName>
        <fullName evidence="8">Probable transporter MCH1</fullName>
    </recommendedName>
</protein>
<dbReference type="GO" id="GO:0000329">
    <property type="term" value="C:fungal-type vacuole membrane"/>
    <property type="evidence" value="ECO:0007669"/>
    <property type="project" value="TreeGrafter"/>
</dbReference>
<dbReference type="EMBL" id="JAANBB010000081">
    <property type="protein sequence ID" value="KAF7551268.1"/>
    <property type="molecule type" value="Genomic_DNA"/>
</dbReference>
<feature type="transmembrane region" description="Helical" evidence="10">
    <location>
        <begin position="395"/>
        <end position="415"/>
    </location>
</feature>
<dbReference type="CDD" id="cd17354">
    <property type="entry name" value="MFS_Mch1p_like"/>
    <property type="match status" value="1"/>
</dbReference>
<reference evidence="11" key="1">
    <citation type="submission" date="2020-03" db="EMBL/GenBank/DDBJ databases">
        <title>Draft Genome Sequence of Cylindrodendrum hubeiense.</title>
        <authorList>
            <person name="Buettner E."/>
            <person name="Kellner H."/>
        </authorList>
    </citation>
    <scope>NUCLEOTIDE SEQUENCE</scope>
    <source>
        <strain evidence="11">IHI 201604</strain>
    </source>
</reference>
<evidence type="ECO:0000256" key="6">
    <source>
        <dbReference type="ARBA" id="ARBA00022989"/>
    </source>
</evidence>
<accession>A0A9P5LC04</accession>
<feature type="transmembrane region" description="Helical" evidence="10">
    <location>
        <begin position="469"/>
        <end position="491"/>
    </location>
</feature>
<proteinExistence type="inferred from homology"/>
<keyword evidence="6 10" id="KW-1133">Transmembrane helix</keyword>
<evidence type="ECO:0000313" key="11">
    <source>
        <dbReference type="EMBL" id="KAF7551268.1"/>
    </source>
</evidence>
<keyword evidence="7 10" id="KW-0472">Membrane</keyword>
<dbReference type="PANTHER" id="PTHR21576">
    <property type="entry name" value="UNCHARACTERIZED NODULIN-LIKE PROTEIN"/>
    <property type="match status" value="1"/>
</dbReference>
<comment type="subcellular location">
    <subcellularLocation>
        <location evidence="1">Vacuole membrane</location>
        <topology evidence="1">Multi-pass membrane protein</topology>
    </subcellularLocation>
</comment>
<dbReference type="PANTHER" id="PTHR21576:SF45">
    <property type="entry name" value="TRANSPORTER MCH1-RELATED"/>
    <property type="match status" value="1"/>
</dbReference>
<keyword evidence="4" id="KW-0926">Vacuole</keyword>
<evidence type="ECO:0000256" key="3">
    <source>
        <dbReference type="ARBA" id="ARBA00022448"/>
    </source>
</evidence>
<feature type="transmembrane region" description="Helical" evidence="10">
    <location>
        <begin position="511"/>
        <end position="533"/>
    </location>
</feature>
<evidence type="ECO:0000256" key="2">
    <source>
        <dbReference type="ARBA" id="ARBA00008335"/>
    </source>
</evidence>
<evidence type="ECO:0000256" key="1">
    <source>
        <dbReference type="ARBA" id="ARBA00004128"/>
    </source>
</evidence>
<feature type="transmembrane region" description="Helical" evidence="10">
    <location>
        <begin position="704"/>
        <end position="732"/>
    </location>
</feature>
<feature type="transmembrane region" description="Helical" evidence="10">
    <location>
        <begin position="738"/>
        <end position="760"/>
    </location>
</feature>
<feature type="transmembrane region" description="Helical" evidence="10">
    <location>
        <begin position="363"/>
        <end position="383"/>
    </location>
</feature>
<evidence type="ECO:0000256" key="10">
    <source>
        <dbReference type="SAM" id="Phobius"/>
    </source>
</evidence>
<evidence type="ECO:0000256" key="5">
    <source>
        <dbReference type="ARBA" id="ARBA00022692"/>
    </source>
</evidence>
<evidence type="ECO:0000256" key="8">
    <source>
        <dbReference type="ARBA" id="ARBA00039330"/>
    </source>
</evidence>
<dbReference type="InterPro" id="IPR036259">
    <property type="entry name" value="MFS_trans_sf"/>
</dbReference>
<comment type="similarity">
    <text evidence="2">Belongs to the major facilitator superfamily.</text>
</comment>
<evidence type="ECO:0000256" key="9">
    <source>
        <dbReference type="SAM" id="MobiDB-lite"/>
    </source>
</evidence>
<evidence type="ECO:0000256" key="7">
    <source>
        <dbReference type="ARBA" id="ARBA00023136"/>
    </source>
</evidence>
<feature type="compositionally biased region" description="Polar residues" evidence="9">
    <location>
        <begin position="271"/>
        <end position="283"/>
    </location>
</feature>
<organism evidence="11 12">
    <name type="scientific">Cylindrodendrum hubeiense</name>
    <dbReference type="NCBI Taxonomy" id="595255"/>
    <lineage>
        <taxon>Eukaryota</taxon>
        <taxon>Fungi</taxon>
        <taxon>Dikarya</taxon>
        <taxon>Ascomycota</taxon>
        <taxon>Pezizomycotina</taxon>
        <taxon>Sordariomycetes</taxon>
        <taxon>Hypocreomycetidae</taxon>
        <taxon>Hypocreales</taxon>
        <taxon>Nectriaceae</taxon>
        <taxon>Cylindrodendrum</taxon>
    </lineage>
</organism>
<dbReference type="AlphaFoldDB" id="A0A9P5LC04"/>
<gene>
    <name evidence="11" type="ORF">G7Z17_g5131</name>
</gene>
<evidence type="ECO:0000313" key="12">
    <source>
        <dbReference type="Proteomes" id="UP000722485"/>
    </source>
</evidence>
<dbReference type="Gene3D" id="1.20.1250.20">
    <property type="entry name" value="MFS general substrate transporter like domains"/>
    <property type="match status" value="1"/>
</dbReference>